<dbReference type="OrthoDB" id="5068804at2759"/>
<sequence>MSMLDISNFNIVCAVIGGFIALFGLVAYLAKERFDLSEALIALLSGVIFGPGAQWIRPDAYALDDELNLDNINRNFCRLVLGVQLPITGIQLPAKYLKTEWKSLAYLLGPGMSSTWIIPSMIVWALVPNLDPISLVHCDLLSQAQCCDTVYCGVGSLVSYEFIARRWMRTLQD</sequence>
<dbReference type="GO" id="GO:0042391">
    <property type="term" value="P:regulation of membrane potential"/>
    <property type="evidence" value="ECO:0007669"/>
    <property type="project" value="InterPro"/>
</dbReference>
<dbReference type="GeneID" id="27363531"/>
<feature type="transmembrane region" description="Helical" evidence="1">
    <location>
        <begin position="6"/>
        <end position="29"/>
    </location>
</feature>
<keyword evidence="1" id="KW-0812">Transmembrane</keyword>
<dbReference type="GO" id="GO:0036376">
    <property type="term" value="P:sodium ion export across plasma membrane"/>
    <property type="evidence" value="ECO:0007669"/>
    <property type="project" value="InterPro"/>
</dbReference>
<accession>A0A0D2CZ03</accession>
<dbReference type="EMBL" id="KN847364">
    <property type="protein sequence ID" value="KIW36273.1"/>
    <property type="molecule type" value="Genomic_DNA"/>
</dbReference>
<feature type="transmembrane region" description="Helical" evidence="1">
    <location>
        <begin position="106"/>
        <end position="127"/>
    </location>
</feature>
<dbReference type="Proteomes" id="UP000053342">
    <property type="component" value="Unassembled WGS sequence"/>
</dbReference>
<keyword evidence="1" id="KW-1133">Transmembrane helix</keyword>
<evidence type="ECO:0000313" key="3">
    <source>
        <dbReference type="Proteomes" id="UP000053342"/>
    </source>
</evidence>
<feature type="transmembrane region" description="Helical" evidence="1">
    <location>
        <begin position="36"/>
        <end position="56"/>
    </location>
</feature>
<gene>
    <name evidence="2" type="ORF">PV06_11457</name>
</gene>
<dbReference type="AlphaFoldDB" id="A0A0D2CZ03"/>
<dbReference type="GO" id="GO:0005886">
    <property type="term" value="C:plasma membrane"/>
    <property type="evidence" value="ECO:0007669"/>
    <property type="project" value="InterPro"/>
</dbReference>
<dbReference type="PANTHER" id="PTHR31382">
    <property type="entry name" value="NA(+)/H(+) ANTIPORTER"/>
    <property type="match status" value="1"/>
</dbReference>
<dbReference type="RefSeq" id="XP_016256489.1">
    <property type="nucleotide sequence ID" value="XM_016413141.1"/>
</dbReference>
<dbReference type="VEuPathDB" id="FungiDB:PV06_11457"/>
<evidence type="ECO:0000256" key="1">
    <source>
        <dbReference type="SAM" id="Phobius"/>
    </source>
</evidence>
<dbReference type="PANTHER" id="PTHR31382:SF1">
    <property type="entry name" value="SODIUM ION_PROTON EXCHANGER (EUROFUNG)"/>
    <property type="match status" value="1"/>
</dbReference>
<keyword evidence="1" id="KW-0472">Membrane</keyword>
<protein>
    <submittedName>
        <fullName evidence="2">Uncharacterized protein</fullName>
    </submittedName>
</protein>
<dbReference type="GO" id="GO:0015385">
    <property type="term" value="F:sodium:proton antiporter activity"/>
    <property type="evidence" value="ECO:0007669"/>
    <property type="project" value="InterPro"/>
</dbReference>
<reference evidence="2 3" key="1">
    <citation type="submission" date="2015-01" db="EMBL/GenBank/DDBJ databases">
        <title>The Genome Sequence of Exophiala oligosperma CBS72588.</title>
        <authorList>
            <consortium name="The Broad Institute Genomics Platform"/>
            <person name="Cuomo C."/>
            <person name="de Hoog S."/>
            <person name="Gorbushina A."/>
            <person name="Stielow B."/>
            <person name="Teixiera M."/>
            <person name="Abouelleil A."/>
            <person name="Chapman S.B."/>
            <person name="Priest M."/>
            <person name="Young S.K."/>
            <person name="Wortman J."/>
            <person name="Nusbaum C."/>
            <person name="Birren B."/>
        </authorList>
    </citation>
    <scope>NUCLEOTIDE SEQUENCE [LARGE SCALE GENOMIC DNA]</scope>
    <source>
        <strain evidence="2 3">CBS 72588</strain>
    </source>
</reference>
<evidence type="ECO:0000313" key="2">
    <source>
        <dbReference type="EMBL" id="KIW36273.1"/>
    </source>
</evidence>
<dbReference type="InterPro" id="IPR004712">
    <property type="entry name" value="Na+/H+_antiporter_fungi"/>
</dbReference>
<dbReference type="GO" id="GO:0120029">
    <property type="term" value="P:proton export across plasma membrane"/>
    <property type="evidence" value="ECO:0007669"/>
    <property type="project" value="InterPro"/>
</dbReference>
<organism evidence="2 3">
    <name type="scientific">Exophiala oligosperma</name>
    <dbReference type="NCBI Taxonomy" id="215243"/>
    <lineage>
        <taxon>Eukaryota</taxon>
        <taxon>Fungi</taxon>
        <taxon>Dikarya</taxon>
        <taxon>Ascomycota</taxon>
        <taxon>Pezizomycotina</taxon>
        <taxon>Eurotiomycetes</taxon>
        <taxon>Chaetothyriomycetidae</taxon>
        <taxon>Chaetothyriales</taxon>
        <taxon>Herpotrichiellaceae</taxon>
        <taxon>Exophiala</taxon>
    </lineage>
</organism>
<proteinExistence type="predicted"/>
<name>A0A0D2CZ03_9EURO</name>
<keyword evidence="3" id="KW-1185">Reference proteome</keyword>
<dbReference type="HOGENOM" id="CLU_121085_0_0_1"/>
<dbReference type="STRING" id="215243.A0A0D2CZ03"/>